<reference evidence="8" key="1">
    <citation type="submission" date="2011-02" db="EMBL/GenBank/DDBJ databases">
        <title>The Genome Sequence of Capsaspora owczarzaki ATCC 30864.</title>
        <authorList>
            <person name="Russ C."/>
            <person name="Cuomo C."/>
            <person name="Burger G."/>
            <person name="Gray M.W."/>
            <person name="Holland P.W.H."/>
            <person name="King N."/>
            <person name="Lang F.B.F."/>
            <person name="Roger A.J."/>
            <person name="Ruiz-Trillo I."/>
            <person name="Young S.K."/>
            <person name="Zeng Q."/>
            <person name="Gargeya S."/>
            <person name="Alvarado L."/>
            <person name="Berlin A."/>
            <person name="Chapman S.B."/>
            <person name="Chen Z."/>
            <person name="Freedman E."/>
            <person name="Gellesch M."/>
            <person name="Goldberg J."/>
            <person name="Griggs A."/>
            <person name="Gujja S."/>
            <person name="Heilman E."/>
            <person name="Heiman D."/>
            <person name="Howarth C."/>
            <person name="Mehta T."/>
            <person name="Neiman D."/>
            <person name="Pearson M."/>
            <person name="Roberts A."/>
            <person name="Saif S."/>
            <person name="Shea T."/>
            <person name="Shenoy N."/>
            <person name="Sisk P."/>
            <person name="Stolte C."/>
            <person name="Sykes S."/>
            <person name="White J."/>
            <person name="Yandava C."/>
            <person name="Haas B."/>
            <person name="Nusbaum C."/>
            <person name="Birren B."/>
        </authorList>
    </citation>
    <scope>NUCLEOTIDE SEQUENCE</scope>
    <source>
        <strain evidence="8">ATCC 30864</strain>
    </source>
</reference>
<dbReference type="Pfam" id="PF00071">
    <property type="entry name" value="Ras"/>
    <property type="match status" value="1"/>
</dbReference>
<accession>A0A0D2WWW7</accession>
<proteinExistence type="inferred from homology"/>
<protein>
    <submittedName>
        <fullName evidence="7">Rho GTPase</fullName>
    </submittedName>
</protein>
<evidence type="ECO:0000256" key="4">
    <source>
        <dbReference type="SAM" id="MobiDB-lite"/>
    </source>
</evidence>
<dbReference type="eggNOG" id="KOG0393">
    <property type="taxonomic scope" value="Eukaryota"/>
</dbReference>
<dbReference type="PANTHER" id="PTHR24072">
    <property type="entry name" value="RHO FAMILY GTPASE"/>
    <property type="match status" value="1"/>
</dbReference>
<gene>
    <name evidence="7" type="ORF">CAOG_007578</name>
</gene>
<dbReference type="STRING" id="595528.A0A0D2WWW7"/>
<evidence type="ECO:0000256" key="5">
    <source>
        <dbReference type="SAM" id="SignalP"/>
    </source>
</evidence>
<dbReference type="Gene3D" id="3.40.50.300">
    <property type="entry name" value="P-loop containing nucleotide triphosphate hydrolases"/>
    <property type="match status" value="1"/>
</dbReference>
<dbReference type="CDD" id="cd18499">
    <property type="entry name" value="BACK_RHOBTB"/>
    <property type="match status" value="1"/>
</dbReference>
<dbReference type="PROSITE" id="PS51420">
    <property type="entry name" value="RHO"/>
    <property type="match status" value="1"/>
</dbReference>
<feature type="domain" description="BTB" evidence="6">
    <location>
        <begin position="213"/>
        <end position="242"/>
    </location>
</feature>
<organism evidence="7 8">
    <name type="scientific">Capsaspora owczarzaki (strain ATCC 30864)</name>
    <dbReference type="NCBI Taxonomy" id="595528"/>
    <lineage>
        <taxon>Eukaryota</taxon>
        <taxon>Filasterea</taxon>
        <taxon>Capsaspora</taxon>
    </lineage>
</organism>
<dbReference type="InterPro" id="IPR003578">
    <property type="entry name" value="Small_GTPase_Rho"/>
</dbReference>
<feature type="region of interest" description="Disordered" evidence="4">
    <location>
        <begin position="276"/>
        <end position="301"/>
    </location>
</feature>
<dbReference type="Gene3D" id="3.30.710.10">
    <property type="entry name" value="Potassium Channel Kv1.1, Chain A"/>
    <property type="match status" value="3"/>
</dbReference>
<dbReference type="InParanoid" id="A0A0D2WWW7"/>
<dbReference type="OrthoDB" id="10251809at2759"/>
<evidence type="ECO:0000259" key="6">
    <source>
        <dbReference type="PROSITE" id="PS50097"/>
    </source>
</evidence>
<feature type="chain" id="PRO_5002266637" evidence="5">
    <location>
        <begin position="20"/>
        <end position="659"/>
    </location>
</feature>
<feature type="domain" description="BTB" evidence="6">
    <location>
        <begin position="430"/>
        <end position="499"/>
    </location>
</feature>
<dbReference type="InterPro" id="IPR027417">
    <property type="entry name" value="P-loop_NTPase"/>
</dbReference>
<dbReference type="SMART" id="SM00173">
    <property type="entry name" value="RAS"/>
    <property type="match status" value="1"/>
</dbReference>
<dbReference type="CDD" id="cd00157">
    <property type="entry name" value="Rho"/>
    <property type="match status" value="1"/>
</dbReference>
<comment type="similarity">
    <text evidence="1">Belongs to the small GTPase superfamily. Rho family.</text>
</comment>
<dbReference type="PROSITE" id="PS50097">
    <property type="entry name" value="BTB"/>
    <property type="match status" value="2"/>
</dbReference>
<evidence type="ECO:0000313" key="8">
    <source>
        <dbReference type="Proteomes" id="UP000008743"/>
    </source>
</evidence>
<name>A0A0D2WWW7_CAPO3</name>
<dbReference type="PhylomeDB" id="A0A0D2WWW7"/>
<dbReference type="PRINTS" id="PR00449">
    <property type="entry name" value="RASTRNSFRMNG"/>
</dbReference>
<dbReference type="InterPro" id="IPR011333">
    <property type="entry name" value="SKP1/BTB/POZ_sf"/>
</dbReference>
<dbReference type="PROSITE" id="PS51419">
    <property type="entry name" value="RAB"/>
    <property type="match status" value="1"/>
</dbReference>
<dbReference type="GO" id="GO:0003924">
    <property type="term" value="F:GTPase activity"/>
    <property type="evidence" value="ECO:0007669"/>
    <property type="project" value="InterPro"/>
</dbReference>
<evidence type="ECO:0000313" key="7">
    <source>
        <dbReference type="EMBL" id="KJE97108.1"/>
    </source>
</evidence>
<dbReference type="CDD" id="cd18186">
    <property type="entry name" value="BTB_POZ_ZBTB_KLHL-like"/>
    <property type="match status" value="1"/>
</dbReference>
<dbReference type="SMART" id="SM00174">
    <property type="entry name" value="RHO"/>
    <property type="match status" value="1"/>
</dbReference>
<dbReference type="FunFam" id="3.40.50.300:FF:001179">
    <property type="entry name" value="Rho family GTPase"/>
    <property type="match status" value="1"/>
</dbReference>
<dbReference type="GO" id="GO:0007264">
    <property type="term" value="P:small GTPase-mediated signal transduction"/>
    <property type="evidence" value="ECO:0007669"/>
    <property type="project" value="InterPro"/>
</dbReference>
<dbReference type="SMART" id="SM00225">
    <property type="entry name" value="BTB"/>
    <property type="match status" value="2"/>
</dbReference>
<dbReference type="InterPro" id="IPR001806">
    <property type="entry name" value="Small_GTPase"/>
</dbReference>
<sequence length="659" mass="72026">MFLVLLVLLLCQVFDNYSANVMCDGRPVNLSLWDTAGQEDYDRLRPLSYPQTDVFLVCFSVISRSSFENIAAKWVPELNHHAPGTILVLVGTKGDLRDDTDTRARLAARGTSVVSIAEAQAMARSVGANAYVEVSALTQANVKQLFDQVIRATLSPTRSKRKNVKTIVGRSGERIEIPLPPPLPKGVPAPWINVSTSTIAEDMRKLLNSPYAADVSIQCGATTFHAHRIVLASASRFFRRLFHIAHTDTDPRNFLDHARVNSRQISGLEGIEVSGMPPAYDESDAKPGFAPARPAPAPPAGTSRGMTLAEANAASAALSPSAVQAFNASSSINALGTHVTIRVAASAVSAPVMLKVLEFLYTGLASFDDKNDHVRETSTASSLFDLGELSTICQNVLEDDQELNPSIGTWLNDQTGQVMNQLFLNNKLLADAQFQFADGRTMYVHKAMLAARCPLLDVLGHDSNPTALQTIRLYEQEEVLDVLRPFMEFLYSDHATIDTRTANPATLLIIADRYEVKRLVTYCELHVSKAIERETASRVAKAEIDVIGLMGVARKCDAEQLVAFCKHFICTNYSAMCKRPEYRLLDAGTRTYLYNQQWPPLSYLAQVEEYEARVAELTKMSKTKAARASKAPSSSFSVAPEGIAVGADEGVAGSRCCMM</sequence>
<evidence type="ECO:0000256" key="2">
    <source>
        <dbReference type="ARBA" id="ARBA00022741"/>
    </source>
</evidence>
<keyword evidence="5" id="KW-0732">Signal</keyword>
<dbReference type="SMART" id="SM00175">
    <property type="entry name" value="RAB"/>
    <property type="match status" value="1"/>
</dbReference>
<dbReference type="NCBIfam" id="TIGR00231">
    <property type="entry name" value="small_GTP"/>
    <property type="match status" value="1"/>
</dbReference>
<dbReference type="PROSITE" id="PS51421">
    <property type="entry name" value="RAS"/>
    <property type="match status" value="1"/>
</dbReference>
<dbReference type="SUPFAM" id="SSF52540">
    <property type="entry name" value="P-loop containing nucleoside triphosphate hydrolases"/>
    <property type="match status" value="1"/>
</dbReference>
<keyword evidence="2" id="KW-0547">Nucleotide-binding</keyword>
<dbReference type="GO" id="GO:0005525">
    <property type="term" value="F:GTP binding"/>
    <property type="evidence" value="ECO:0007669"/>
    <property type="project" value="UniProtKB-KW"/>
</dbReference>
<keyword evidence="8" id="KW-1185">Reference proteome</keyword>
<dbReference type="AlphaFoldDB" id="A0A0D2WWW7"/>
<dbReference type="SUPFAM" id="SSF54695">
    <property type="entry name" value="POZ domain"/>
    <property type="match status" value="2"/>
</dbReference>
<dbReference type="Pfam" id="PF00651">
    <property type="entry name" value="BTB"/>
    <property type="match status" value="2"/>
</dbReference>
<evidence type="ECO:0000256" key="1">
    <source>
        <dbReference type="ARBA" id="ARBA00010142"/>
    </source>
</evidence>
<dbReference type="EMBL" id="KE346373">
    <property type="protein sequence ID" value="KJE97108.1"/>
    <property type="molecule type" value="Genomic_DNA"/>
</dbReference>
<keyword evidence="3" id="KW-0342">GTP-binding</keyword>
<evidence type="ECO:0000256" key="3">
    <source>
        <dbReference type="ARBA" id="ARBA00023134"/>
    </source>
</evidence>
<feature type="signal peptide" evidence="5">
    <location>
        <begin position="1"/>
        <end position="19"/>
    </location>
</feature>
<dbReference type="Proteomes" id="UP000008743">
    <property type="component" value="Unassembled WGS sequence"/>
</dbReference>
<dbReference type="InterPro" id="IPR000210">
    <property type="entry name" value="BTB/POZ_dom"/>
</dbReference>
<dbReference type="InterPro" id="IPR005225">
    <property type="entry name" value="Small_GTP-bd"/>
</dbReference>